<accession>A0A9N9EZB8</accession>
<gene>
    <name evidence="1" type="ORF">DERYTH_LOCUS12560</name>
</gene>
<protein>
    <submittedName>
        <fullName evidence="1">21775_t:CDS:1</fullName>
    </submittedName>
</protein>
<proteinExistence type="predicted"/>
<feature type="non-terminal residue" evidence="1">
    <location>
        <position position="51"/>
    </location>
</feature>
<evidence type="ECO:0000313" key="2">
    <source>
        <dbReference type="Proteomes" id="UP000789405"/>
    </source>
</evidence>
<dbReference type="AlphaFoldDB" id="A0A9N9EZB8"/>
<evidence type="ECO:0000313" key="1">
    <source>
        <dbReference type="EMBL" id="CAG8694078.1"/>
    </source>
</evidence>
<keyword evidence="2" id="KW-1185">Reference proteome</keyword>
<name>A0A9N9EZB8_9GLOM</name>
<dbReference type="EMBL" id="CAJVPY010008311">
    <property type="protein sequence ID" value="CAG8694078.1"/>
    <property type="molecule type" value="Genomic_DNA"/>
</dbReference>
<sequence>MELITRDRFVRLAGQVSQCTSSLEQIKHLGQVGEGLVDRILGLSSNCKYSK</sequence>
<comment type="caution">
    <text evidence="1">The sequence shown here is derived from an EMBL/GenBank/DDBJ whole genome shotgun (WGS) entry which is preliminary data.</text>
</comment>
<dbReference type="Proteomes" id="UP000789405">
    <property type="component" value="Unassembled WGS sequence"/>
</dbReference>
<reference evidence="1" key="1">
    <citation type="submission" date="2021-06" db="EMBL/GenBank/DDBJ databases">
        <authorList>
            <person name="Kallberg Y."/>
            <person name="Tangrot J."/>
            <person name="Rosling A."/>
        </authorList>
    </citation>
    <scope>NUCLEOTIDE SEQUENCE</scope>
    <source>
        <strain evidence="1">MA453B</strain>
    </source>
</reference>
<organism evidence="1 2">
    <name type="scientific">Dentiscutata erythropus</name>
    <dbReference type="NCBI Taxonomy" id="1348616"/>
    <lineage>
        <taxon>Eukaryota</taxon>
        <taxon>Fungi</taxon>
        <taxon>Fungi incertae sedis</taxon>
        <taxon>Mucoromycota</taxon>
        <taxon>Glomeromycotina</taxon>
        <taxon>Glomeromycetes</taxon>
        <taxon>Diversisporales</taxon>
        <taxon>Gigasporaceae</taxon>
        <taxon>Dentiscutata</taxon>
    </lineage>
</organism>